<reference evidence="4 5" key="1">
    <citation type="submission" date="2021-04" db="EMBL/GenBank/DDBJ databases">
        <title>Draft genome sequence of Paenibacillus cisolokensis, LC2-13A.</title>
        <authorList>
            <person name="Uke A."/>
            <person name="Chhe C."/>
            <person name="Baramee S."/>
            <person name="Kosugi A."/>
        </authorList>
    </citation>
    <scope>NUCLEOTIDE SEQUENCE [LARGE SCALE GENOMIC DNA]</scope>
    <source>
        <strain evidence="4 5">LC2-13A</strain>
    </source>
</reference>
<feature type="compositionally biased region" description="Low complexity" evidence="1">
    <location>
        <begin position="226"/>
        <end position="240"/>
    </location>
</feature>
<feature type="chain" id="PRO_5045321740" description="F5/8 type C domain-containing protein" evidence="2">
    <location>
        <begin position="25"/>
        <end position="525"/>
    </location>
</feature>
<evidence type="ECO:0000259" key="3">
    <source>
        <dbReference type="PROSITE" id="PS50022"/>
    </source>
</evidence>
<dbReference type="Pfam" id="PF00754">
    <property type="entry name" value="F5_F8_type_C"/>
    <property type="match status" value="2"/>
</dbReference>
<dbReference type="InterPro" id="IPR008979">
    <property type="entry name" value="Galactose-bd-like_sf"/>
</dbReference>
<organism evidence="4 5">
    <name type="scientific">Paenibacillus cisolokensis</name>
    <dbReference type="NCBI Taxonomy" id="1658519"/>
    <lineage>
        <taxon>Bacteria</taxon>
        <taxon>Bacillati</taxon>
        <taxon>Bacillota</taxon>
        <taxon>Bacilli</taxon>
        <taxon>Bacillales</taxon>
        <taxon>Paenibacillaceae</taxon>
        <taxon>Paenibacillus</taxon>
    </lineage>
</organism>
<gene>
    <name evidence="4" type="ORF">PACILC2_04210</name>
</gene>
<sequence length="525" mass="55549">MRRRTVIAVIAALVVFALSLTTVAGCMGDKARHKAVKPALGAWISGVKAMAEADDGFPAERAVNNQGMAGTAGRTHVHSNEEKTMWRRTADADDAGVYIDFDLGRVHPLGEMWIWNYNAKNPETGDSMHRYGLKQVRIYVSVDREQWNEWKGDGYPFRFAAADGSHALQATNLDDGKRSPVRFDGVPARYVRIVADNEPGVGNWMEADNGSDGGSSGESGVGSRGSVGSSGKSSGESSGESNGGASGESGGGSSGESGDESGSRSGVGSSGESVSGAGVGSNGESVSGAGGTKSIFGLSEVRFYRYALQVEQDGMIVPLSASIDADASDSGAADLSGDPENAINNFGMSAYGGKKDWHNDDRRAMWLVPASSVKPVSLTVDLGGTYPLKEMHVWNYNERGKETSGLRHFRLFVSLDGLQWQERKGPGYPYELAIADGSERLKATNLNDGKHSPIDLEGVAARFVKVVPDADTEKRNWGAADGAFGLSELRFYAGSGLAAEPAADWEALFSNYNGWSGADGIFPSR</sequence>
<feature type="region of interest" description="Disordered" evidence="1">
    <location>
        <begin position="200"/>
        <end position="291"/>
    </location>
</feature>
<dbReference type="EMBL" id="BOVJ01000012">
    <property type="protein sequence ID" value="GIQ61853.1"/>
    <property type="molecule type" value="Genomic_DNA"/>
</dbReference>
<dbReference type="Gene3D" id="2.60.120.260">
    <property type="entry name" value="Galactose-binding domain-like"/>
    <property type="match status" value="2"/>
</dbReference>
<comment type="caution">
    <text evidence="4">The sequence shown here is derived from an EMBL/GenBank/DDBJ whole genome shotgun (WGS) entry which is preliminary data.</text>
</comment>
<dbReference type="Proteomes" id="UP000680304">
    <property type="component" value="Unassembled WGS sequence"/>
</dbReference>
<dbReference type="PROSITE" id="PS50022">
    <property type="entry name" value="FA58C_3"/>
    <property type="match status" value="2"/>
</dbReference>
<feature type="domain" description="F5/8 type C" evidence="3">
    <location>
        <begin position="320"/>
        <end position="468"/>
    </location>
</feature>
<feature type="compositionally biased region" description="Low complexity" evidence="1">
    <location>
        <begin position="263"/>
        <end position="287"/>
    </location>
</feature>
<keyword evidence="2" id="KW-0732">Signal</keyword>
<feature type="domain" description="F5/8 type C" evidence="3">
    <location>
        <begin position="35"/>
        <end position="193"/>
    </location>
</feature>
<dbReference type="RefSeq" id="WP_213527096.1">
    <property type="nucleotide sequence ID" value="NZ_BOVJ01000012.1"/>
</dbReference>
<name>A0ABQ4N0Z3_9BACL</name>
<dbReference type="InterPro" id="IPR000421">
    <property type="entry name" value="FA58C"/>
</dbReference>
<protein>
    <recommendedName>
        <fullName evidence="3">F5/8 type C domain-containing protein</fullName>
    </recommendedName>
</protein>
<dbReference type="SUPFAM" id="SSF49785">
    <property type="entry name" value="Galactose-binding domain-like"/>
    <property type="match status" value="2"/>
</dbReference>
<proteinExistence type="predicted"/>
<keyword evidence="5" id="KW-1185">Reference proteome</keyword>
<evidence type="ECO:0000313" key="5">
    <source>
        <dbReference type="Proteomes" id="UP000680304"/>
    </source>
</evidence>
<evidence type="ECO:0000256" key="2">
    <source>
        <dbReference type="SAM" id="SignalP"/>
    </source>
</evidence>
<evidence type="ECO:0000256" key="1">
    <source>
        <dbReference type="SAM" id="MobiDB-lite"/>
    </source>
</evidence>
<evidence type="ECO:0000313" key="4">
    <source>
        <dbReference type="EMBL" id="GIQ61853.1"/>
    </source>
</evidence>
<feature type="compositionally biased region" description="Gly residues" evidence="1">
    <location>
        <begin position="211"/>
        <end position="225"/>
    </location>
</feature>
<dbReference type="PROSITE" id="PS51257">
    <property type="entry name" value="PROKAR_LIPOPROTEIN"/>
    <property type="match status" value="1"/>
</dbReference>
<accession>A0ABQ4N0Z3</accession>
<feature type="compositionally biased region" description="Gly residues" evidence="1">
    <location>
        <begin position="241"/>
        <end position="255"/>
    </location>
</feature>
<feature type="signal peptide" evidence="2">
    <location>
        <begin position="1"/>
        <end position="24"/>
    </location>
</feature>